<dbReference type="SUPFAM" id="SSF53244">
    <property type="entry name" value="MurD-like peptide ligases, peptide-binding domain"/>
    <property type="match status" value="1"/>
</dbReference>
<dbReference type="InterPro" id="IPR004101">
    <property type="entry name" value="Mur_ligase_C"/>
</dbReference>
<dbReference type="PANTHER" id="PTHR43024">
    <property type="entry name" value="UDP-N-ACETYLMURAMOYL-TRIPEPTIDE--D-ALANYL-D-ALANINE LIGASE"/>
    <property type="match status" value="1"/>
</dbReference>
<dbReference type="Gene3D" id="3.40.1190.10">
    <property type="entry name" value="Mur-like, catalytic domain"/>
    <property type="match status" value="1"/>
</dbReference>
<accession>A0A1G2B2N4</accession>
<dbReference type="Proteomes" id="UP000179164">
    <property type="component" value="Unassembled WGS sequence"/>
</dbReference>
<dbReference type="PANTHER" id="PTHR43024:SF1">
    <property type="entry name" value="UDP-N-ACETYLMURAMOYL-TRIPEPTIDE--D-ALANYL-D-ALANINE LIGASE"/>
    <property type="match status" value="1"/>
</dbReference>
<evidence type="ECO:0000256" key="3">
    <source>
        <dbReference type="ARBA" id="ARBA00022840"/>
    </source>
</evidence>
<evidence type="ECO:0000256" key="2">
    <source>
        <dbReference type="ARBA" id="ARBA00022741"/>
    </source>
</evidence>
<dbReference type="STRING" id="1798543.A2898_01390"/>
<evidence type="ECO:0000313" key="7">
    <source>
        <dbReference type="Proteomes" id="UP000179164"/>
    </source>
</evidence>
<sequence length="431" mass="46859">MMKKILEWKLAWFARMVLKKYQPSVIGVTGSVGKTSTKEAIYAVLKTSFRTGKNVKNYNNEIGVPLAILGEETGRRNLFAWLGIFWRAVMKLVSKNAAYPEVLVIEMGADKEGDIEYLTKLVPCTIGVVTAVSGVHLEFFKTFERVITEKRKIISHLPKDGWAVLNADDSHVLAMKEKTRAKIITFGFSEDADVQGTDAVISQGPPEATGEFSDIRGISFKVMYRGSSVPMYLPSVLGQHQVLAGLAAVAVGIACGLNLLEIAEGLKQFTSPPGRMNLMKGIKDTRIIDDSYNSSPHAAIAGLNTLKELYTKGKKIAALGDMAELGDATVKGHEEVGAHVASLDIQQLVTVGEKAKIIAMAAEKAGMPSAQISSFDHPEQAGRFIQSILAQGDIVFVKGSQVARMEKIVKELMAEPLKASELLVRQGPEWV</sequence>
<feature type="domain" description="Mur ligase C-terminal" evidence="4">
    <location>
        <begin position="274"/>
        <end position="400"/>
    </location>
</feature>
<feature type="domain" description="Mur ligase central" evidence="5">
    <location>
        <begin position="99"/>
        <end position="251"/>
    </location>
</feature>
<dbReference type="SUPFAM" id="SSF53623">
    <property type="entry name" value="MurD-like peptide ligases, catalytic domain"/>
    <property type="match status" value="1"/>
</dbReference>
<evidence type="ECO:0000313" key="6">
    <source>
        <dbReference type="EMBL" id="OGY82507.1"/>
    </source>
</evidence>
<keyword evidence="1" id="KW-0436">Ligase</keyword>
<dbReference type="InterPro" id="IPR013221">
    <property type="entry name" value="Mur_ligase_cen"/>
</dbReference>
<evidence type="ECO:0000256" key="1">
    <source>
        <dbReference type="ARBA" id="ARBA00022598"/>
    </source>
</evidence>
<dbReference type="InterPro" id="IPR036565">
    <property type="entry name" value="Mur-like_cat_sf"/>
</dbReference>
<dbReference type="GO" id="GO:0016881">
    <property type="term" value="F:acid-amino acid ligase activity"/>
    <property type="evidence" value="ECO:0007669"/>
    <property type="project" value="InterPro"/>
</dbReference>
<dbReference type="Gene3D" id="3.90.190.20">
    <property type="entry name" value="Mur ligase, C-terminal domain"/>
    <property type="match status" value="1"/>
</dbReference>
<dbReference type="InterPro" id="IPR036615">
    <property type="entry name" value="Mur_ligase_C_dom_sf"/>
</dbReference>
<dbReference type="InterPro" id="IPR051046">
    <property type="entry name" value="MurCDEF_CellWall_CoF430Synth"/>
</dbReference>
<comment type="caution">
    <text evidence="6">The sequence shown here is derived from an EMBL/GenBank/DDBJ whole genome shotgun (WGS) entry which is preliminary data.</text>
</comment>
<gene>
    <name evidence="6" type="ORF">A2898_01390</name>
</gene>
<keyword evidence="2" id="KW-0547">Nucleotide-binding</keyword>
<evidence type="ECO:0008006" key="8">
    <source>
        <dbReference type="Google" id="ProtNLM"/>
    </source>
</evidence>
<dbReference type="EMBL" id="MHKE01000019">
    <property type="protein sequence ID" value="OGY82507.1"/>
    <property type="molecule type" value="Genomic_DNA"/>
</dbReference>
<organism evidence="6 7">
    <name type="scientific">Candidatus Kerfeldbacteria bacterium RIFCSPLOWO2_01_FULL_48_11</name>
    <dbReference type="NCBI Taxonomy" id="1798543"/>
    <lineage>
        <taxon>Bacteria</taxon>
        <taxon>Candidatus Kerfeldiibacteriota</taxon>
    </lineage>
</organism>
<dbReference type="Pfam" id="PF02875">
    <property type="entry name" value="Mur_ligase_C"/>
    <property type="match status" value="1"/>
</dbReference>
<protein>
    <recommendedName>
        <fullName evidence="8">UDP-N-acetylmuramoyl-tripeptide--D-alanyl-D-alanine ligase</fullName>
    </recommendedName>
</protein>
<evidence type="ECO:0000259" key="5">
    <source>
        <dbReference type="Pfam" id="PF08245"/>
    </source>
</evidence>
<feature type="domain" description="Mur ligase central" evidence="5">
    <location>
        <begin position="28"/>
        <end position="69"/>
    </location>
</feature>
<evidence type="ECO:0000259" key="4">
    <source>
        <dbReference type="Pfam" id="PF02875"/>
    </source>
</evidence>
<dbReference type="Pfam" id="PF08245">
    <property type="entry name" value="Mur_ligase_M"/>
    <property type="match status" value="2"/>
</dbReference>
<dbReference type="GO" id="GO:0005524">
    <property type="term" value="F:ATP binding"/>
    <property type="evidence" value="ECO:0007669"/>
    <property type="project" value="UniProtKB-KW"/>
</dbReference>
<reference evidence="6 7" key="1">
    <citation type="journal article" date="2016" name="Nat. Commun.">
        <title>Thousands of microbial genomes shed light on interconnected biogeochemical processes in an aquifer system.</title>
        <authorList>
            <person name="Anantharaman K."/>
            <person name="Brown C.T."/>
            <person name="Hug L.A."/>
            <person name="Sharon I."/>
            <person name="Castelle C.J."/>
            <person name="Probst A.J."/>
            <person name="Thomas B.C."/>
            <person name="Singh A."/>
            <person name="Wilkins M.J."/>
            <person name="Karaoz U."/>
            <person name="Brodie E.L."/>
            <person name="Williams K.H."/>
            <person name="Hubbard S.S."/>
            <person name="Banfield J.F."/>
        </authorList>
    </citation>
    <scope>NUCLEOTIDE SEQUENCE [LARGE SCALE GENOMIC DNA]</scope>
</reference>
<keyword evidence="3" id="KW-0067">ATP-binding</keyword>
<name>A0A1G2B2N4_9BACT</name>
<proteinExistence type="predicted"/>
<dbReference type="AlphaFoldDB" id="A0A1G2B2N4"/>